<dbReference type="Proteomes" id="UP001219934">
    <property type="component" value="Unassembled WGS sequence"/>
</dbReference>
<evidence type="ECO:0000313" key="2">
    <source>
        <dbReference type="EMBL" id="KAJ4947744.1"/>
    </source>
</evidence>
<gene>
    <name evidence="2" type="ORF">JOQ06_009777</name>
</gene>
<feature type="compositionally biased region" description="Basic and acidic residues" evidence="1">
    <location>
        <begin position="13"/>
        <end position="33"/>
    </location>
</feature>
<organism evidence="2 3">
    <name type="scientific">Pogonophryne albipinna</name>
    <dbReference type="NCBI Taxonomy" id="1090488"/>
    <lineage>
        <taxon>Eukaryota</taxon>
        <taxon>Metazoa</taxon>
        <taxon>Chordata</taxon>
        <taxon>Craniata</taxon>
        <taxon>Vertebrata</taxon>
        <taxon>Euteleostomi</taxon>
        <taxon>Actinopterygii</taxon>
        <taxon>Neopterygii</taxon>
        <taxon>Teleostei</taxon>
        <taxon>Neoteleostei</taxon>
        <taxon>Acanthomorphata</taxon>
        <taxon>Eupercaria</taxon>
        <taxon>Perciformes</taxon>
        <taxon>Notothenioidei</taxon>
        <taxon>Pogonophryne</taxon>
    </lineage>
</organism>
<evidence type="ECO:0000313" key="3">
    <source>
        <dbReference type="Proteomes" id="UP001219934"/>
    </source>
</evidence>
<name>A0AAD6FVK2_9TELE</name>
<feature type="region of interest" description="Disordered" evidence="1">
    <location>
        <begin position="1"/>
        <end position="70"/>
    </location>
</feature>
<feature type="non-terminal residue" evidence="2">
    <location>
        <position position="95"/>
    </location>
</feature>
<sequence length="95" mass="10284">MKIVPPPPDNDSFEQHGYRGNPHIEEGGRRGEGAAESEQTSNQKKKRAFPGRHGNRALSWGRVDAGSPASNSRIWRLSGEAFTNLSVLCPASSPS</sequence>
<dbReference type="EMBL" id="JAPTMU010000002">
    <property type="protein sequence ID" value="KAJ4947744.1"/>
    <property type="molecule type" value="Genomic_DNA"/>
</dbReference>
<dbReference type="AlphaFoldDB" id="A0AAD6FVK2"/>
<evidence type="ECO:0000256" key="1">
    <source>
        <dbReference type="SAM" id="MobiDB-lite"/>
    </source>
</evidence>
<accession>A0AAD6FVK2</accession>
<protein>
    <submittedName>
        <fullName evidence="2">Uncharacterized protein</fullName>
    </submittedName>
</protein>
<reference evidence="2" key="1">
    <citation type="submission" date="2022-11" db="EMBL/GenBank/DDBJ databases">
        <title>Chromosome-level genome of Pogonophryne albipinna.</title>
        <authorList>
            <person name="Jo E."/>
        </authorList>
    </citation>
    <scope>NUCLEOTIDE SEQUENCE</scope>
    <source>
        <strain evidence="2">SGF0006</strain>
        <tissue evidence="2">Muscle</tissue>
    </source>
</reference>
<feature type="compositionally biased region" description="Basic residues" evidence="1">
    <location>
        <begin position="43"/>
        <end position="55"/>
    </location>
</feature>
<keyword evidence="3" id="KW-1185">Reference proteome</keyword>
<comment type="caution">
    <text evidence="2">The sequence shown here is derived from an EMBL/GenBank/DDBJ whole genome shotgun (WGS) entry which is preliminary data.</text>
</comment>
<proteinExistence type="predicted"/>